<reference evidence="1" key="1">
    <citation type="submission" date="2021-01" db="EMBL/GenBank/DDBJ databases">
        <authorList>
            <consortium name="Genoscope - CEA"/>
            <person name="William W."/>
        </authorList>
    </citation>
    <scope>NUCLEOTIDE SEQUENCE</scope>
</reference>
<dbReference type="EMBL" id="CAJJDO010000187">
    <property type="protein sequence ID" value="CAD8213809.1"/>
    <property type="molecule type" value="Genomic_DNA"/>
</dbReference>
<name>A0A8S1YIU3_9CILI</name>
<evidence type="ECO:0000313" key="2">
    <source>
        <dbReference type="Proteomes" id="UP000689195"/>
    </source>
</evidence>
<proteinExistence type="predicted"/>
<accession>A0A8S1YIU3</accession>
<dbReference type="Proteomes" id="UP000689195">
    <property type="component" value="Unassembled WGS sequence"/>
</dbReference>
<evidence type="ECO:0000313" key="1">
    <source>
        <dbReference type="EMBL" id="CAD8213809.1"/>
    </source>
</evidence>
<protein>
    <submittedName>
        <fullName evidence="1">Uncharacterized protein</fullName>
    </submittedName>
</protein>
<keyword evidence="2" id="KW-1185">Reference proteome</keyword>
<organism evidence="1 2">
    <name type="scientific">Paramecium pentaurelia</name>
    <dbReference type="NCBI Taxonomy" id="43138"/>
    <lineage>
        <taxon>Eukaryota</taxon>
        <taxon>Sar</taxon>
        <taxon>Alveolata</taxon>
        <taxon>Ciliophora</taxon>
        <taxon>Intramacronucleata</taxon>
        <taxon>Oligohymenophorea</taxon>
        <taxon>Peniculida</taxon>
        <taxon>Parameciidae</taxon>
        <taxon>Paramecium</taxon>
    </lineage>
</organism>
<gene>
    <name evidence="1" type="ORF">PPENT_87.1.T1870006</name>
</gene>
<comment type="caution">
    <text evidence="1">The sequence shown here is derived from an EMBL/GenBank/DDBJ whole genome shotgun (WGS) entry which is preliminary data.</text>
</comment>
<sequence length="83" mass="10151">MNNEKKNEYSRRALKIRNNINSVINRMRNHSIINQSQNILYHKMIIVSQQLSIMIFHHYQQDVIQKFNYLNSIWKDKTNLTFK</sequence>
<dbReference type="AlphaFoldDB" id="A0A8S1YIU3"/>